<keyword evidence="2" id="KW-1185">Reference proteome</keyword>
<dbReference type="Gene3D" id="3.40.50.1820">
    <property type="entry name" value="alpha/beta hydrolase"/>
    <property type="match status" value="1"/>
</dbReference>
<dbReference type="SUPFAM" id="SSF53474">
    <property type="entry name" value="alpha/beta-Hydrolases"/>
    <property type="match status" value="1"/>
</dbReference>
<dbReference type="EMBL" id="JARTFS010000013">
    <property type="protein sequence ID" value="MED4403172.1"/>
    <property type="molecule type" value="Genomic_DNA"/>
</dbReference>
<name>A0ABU6P3D9_9BACI</name>
<evidence type="ECO:0008006" key="3">
    <source>
        <dbReference type="Google" id="ProtNLM"/>
    </source>
</evidence>
<gene>
    <name evidence="1" type="ORF">P9271_17830</name>
</gene>
<comment type="caution">
    <text evidence="1">The sequence shown here is derived from an EMBL/GenBank/DDBJ whole genome shotgun (WGS) entry which is preliminary data.</text>
</comment>
<evidence type="ECO:0000313" key="2">
    <source>
        <dbReference type="Proteomes" id="UP001342826"/>
    </source>
</evidence>
<proteinExistence type="predicted"/>
<sequence length="244" mass="28761">MDITERFFQLGSEWNVIHLPEKPSGFGVLIIGDRSHFVNEKTSFSLQHYGRNQLLTVFRNKGYTVFSSNLYNQNWGSPNAVILAKQLYQVVLRKEILNERIHILAEGMGALVALQLMEELKDKIRSVAMLNPCLDLQAHLKNEKDNKFFYKRLLKEISSAYEMDVRDVSNFNFKEMDSYKSSLPVQIWQKMNEAYFLSSHNSKKYEILRRKRGYPIQLIYHLGDNQYRVNHSIMKFFKEHETVL</sequence>
<dbReference type="InterPro" id="IPR029058">
    <property type="entry name" value="AB_hydrolase_fold"/>
</dbReference>
<protein>
    <recommendedName>
        <fullName evidence="3">Hydrolase</fullName>
    </recommendedName>
</protein>
<dbReference type="Proteomes" id="UP001342826">
    <property type="component" value="Unassembled WGS sequence"/>
</dbReference>
<dbReference type="RefSeq" id="WP_328015665.1">
    <property type="nucleotide sequence ID" value="NZ_JARTFS010000013.1"/>
</dbReference>
<reference evidence="1 2" key="1">
    <citation type="submission" date="2023-03" db="EMBL/GenBank/DDBJ databases">
        <title>Bacillus Genome Sequencing.</title>
        <authorList>
            <person name="Dunlap C."/>
        </authorList>
    </citation>
    <scope>NUCLEOTIDE SEQUENCE [LARGE SCALE GENOMIC DNA]</scope>
    <source>
        <strain evidence="1 2">NRS-1717</strain>
    </source>
</reference>
<accession>A0ABU6P3D9</accession>
<evidence type="ECO:0000313" key="1">
    <source>
        <dbReference type="EMBL" id="MED4403172.1"/>
    </source>
</evidence>
<organism evidence="1 2">
    <name type="scientific">Metabacillus fastidiosus</name>
    <dbReference type="NCBI Taxonomy" id="1458"/>
    <lineage>
        <taxon>Bacteria</taxon>
        <taxon>Bacillati</taxon>
        <taxon>Bacillota</taxon>
        <taxon>Bacilli</taxon>
        <taxon>Bacillales</taxon>
        <taxon>Bacillaceae</taxon>
        <taxon>Metabacillus</taxon>
    </lineage>
</organism>